<dbReference type="Proteomes" id="UP000248745">
    <property type="component" value="Unassembled WGS sequence"/>
</dbReference>
<keyword evidence="2" id="KW-1185">Reference proteome</keyword>
<protein>
    <submittedName>
        <fullName evidence="1">Uncharacterized protein</fullName>
    </submittedName>
</protein>
<proteinExistence type="predicted"/>
<organism evidence="1 2">
    <name type="scientific">Taibaiella soli</name>
    <dbReference type="NCBI Taxonomy" id="1649169"/>
    <lineage>
        <taxon>Bacteria</taxon>
        <taxon>Pseudomonadati</taxon>
        <taxon>Bacteroidota</taxon>
        <taxon>Chitinophagia</taxon>
        <taxon>Chitinophagales</taxon>
        <taxon>Chitinophagaceae</taxon>
        <taxon>Taibaiella</taxon>
    </lineage>
</organism>
<dbReference type="OrthoDB" id="653988at2"/>
<accession>A0A2W2ATS8</accession>
<evidence type="ECO:0000313" key="2">
    <source>
        <dbReference type="Proteomes" id="UP000248745"/>
    </source>
</evidence>
<name>A0A2W2ATS8_9BACT</name>
<gene>
    <name evidence="1" type="ORF">DN068_20645</name>
</gene>
<reference evidence="1 2" key="1">
    <citation type="submission" date="2018-06" db="EMBL/GenBank/DDBJ databases">
        <title>Mucibacter soli gen. nov., sp. nov., a new member of the family Chitinophagaceae producing mucin.</title>
        <authorList>
            <person name="Kim M.-K."/>
            <person name="Park S."/>
            <person name="Kim T.-S."/>
            <person name="Joung Y."/>
            <person name="Han J.-H."/>
            <person name="Kim S.B."/>
        </authorList>
    </citation>
    <scope>NUCLEOTIDE SEQUENCE [LARGE SCALE GENOMIC DNA]</scope>
    <source>
        <strain evidence="1 2">R1-15</strain>
    </source>
</reference>
<dbReference type="AlphaFoldDB" id="A0A2W2ATS8"/>
<comment type="caution">
    <text evidence="1">The sequence shown here is derived from an EMBL/GenBank/DDBJ whole genome shotgun (WGS) entry which is preliminary data.</text>
</comment>
<dbReference type="EMBL" id="QKTW01000027">
    <property type="protein sequence ID" value="PZF71108.1"/>
    <property type="molecule type" value="Genomic_DNA"/>
</dbReference>
<evidence type="ECO:0000313" key="1">
    <source>
        <dbReference type="EMBL" id="PZF71108.1"/>
    </source>
</evidence>
<dbReference type="RefSeq" id="WP_111000844.1">
    <property type="nucleotide sequence ID" value="NZ_QKTW01000027.1"/>
</dbReference>
<sequence>MHDIEPYFNWRHLYAAEEDENSPFFGREYSEFEFSNTVYNYYIHPQWDDFGSRTLYLKILYADYDFNFVIIEMIGEWNDAVENDIMQLKRSIIDPLVAKGIYKFVLVTENVMNFHSSDRDYYEEWSDDIKDDGGWIVAINMPEQTKYDVQRSHIDWYVKLMDVPAWRTFQPLHFFQLVDNNIMKMLD</sequence>